<dbReference type="Proteomes" id="UP000587760">
    <property type="component" value="Unassembled WGS sequence"/>
</dbReference>
<organism evidence="2 3">
    <name type="scientific">Spirochaeta isovalerica</name>
    <dbReference type="NCBI Taxonomy" id="150"/>
    <lineage>
        <taxon>Bacteria</taxon>
        <taxon>Pseudomonadati</taxon>
        <taxon>Spirochaetota</taxon>
        <taxon>Spirochaetia</taxon>
        <taxon>Spirochaetales</taxon>
        <taxon>Spirochaetaceae</taxon>
        <taxon>Spirochaeta</taxon>
    </lineage>
</organism>
<protein>
    <submittedName>
        <fullName evidence="2">Uncharacterized protein</fullName>
    </submittedName>
</protein>
<name>A0A841RC34_9SPIO</name>
<feature type="compositionally biased region" description="Low complexity" evidence="1">
    <location>
        <begin position="192"/>
        <end position="201"/>
    </location>
</feature>
<feature type="region of interest" description="Disordered" evidence="1">
    <location>
        <begin position="175"/>
        <end position="207"/>
    </location>
</feature>
<proteinExistence type="predicted"/>
<evidence type="ECO:0000313" key="3">
    <source>
        <dbReference type="Proteomes" id="UP000587760"/>
    </source>
</evidence>
<dbReference type="RefSeq" id="WP_184747047.1">
    <property type="nucleotide sequence ID" value="NZ_JACHGJ010000004.1"/>
</dbReference>
<evidence type="ECO:0000313" key="2">
    <source>
        <dbReference type="EMBL" id="MBB6480787.1"/>
    </source>
</evidence>
<dbReference type="EMBL" id="JACHGJ010000004">
    <property type="protein sequence ID" value="MBB6480787.1"/>
    <property type="molecule type" value="Genomic_DNA"/>
</dbReference>
<comment type="caution">
    <text evidence="2">The sequence shown here is derived from an EMBL/GenBank/DDBJ whole genome shotgun (WGS) entry which is preliminary data.</text>
</comment>
<evidence type="ECO:0000256" key="1">
    <source>
        <dbReference type="SAM" id="MobiDB-lite"/>
    </source>
</evidence>
<keyword evidence="3" id="KW-1185">Reference proteome</keyword>
<gene>
    <name evidence="2" type="ORF">HNR50_002460</name>
</gene>
<dbReference type="AlphaFoldDB" id="A0A841RC34"/>
<reference evidence="2 3" key="1">
    <citation type="submission" date="2020-08" db="EMBL/GenBank/DDBJ databases">
        <title>Genomic Encyclopedia of Type Strains, Phase IV (KMG-IV): sequencing the most valuable type-strain genomes for metagenomic binning, comparative biology and taxonomic classification.</title>
        <authorList>
            <person name="Goeker M."/>
        </authorList>
    </citation>
    <scope>NUCLEOTIDE SEQUENCE [LARGE SCALE GENOMIC DNA]</scope>
    <source>
        <strain evidence="2 3">DSM 2461</strain>
    </source>
</reference>
<accession>A0A841RC34</accession>
<sequence>MIEVDSANKLNLLSSRAGFNLALRHFKRVLAFSSEIDEGENLADLLNEALDESEIQENQIRPIISSLLIQKFNYQFKSHNLIESVNFSEKLIETLKQWTAIELVLLYYNPSSEISVINPKNQANLENGLRLVKDELLVAYAGSAGEEVPEATLKAAAEDFLKLLYGEDIPVRDDYKSSSAPVSAPEPEPVSKPKAPAPKSAPGKRRVTTKYGVQVTNEVFHNGNVEAWKKIIDSYTTSHPGTEILVWYEDEKINDINALFKWGKVKHGCPIMFSVAGEDIRDVSKLKKYLFEGASPRFEAFLRGAVGSTLDLF</sequence>